<evidence type="ECO:0000313" key="2">
    <source>
        <dbReference type="Proteomes" id="UP000645257"/>
    </source>
</evidence>
<reference evidence="1" key="2">
    <citation type="submission" date="2020-09" db="EMBL/GenBank/DDBJ databases">
        <authorList>
            <person name="Sun Q."/>
            <person name="Kim S."/>
        </authorList>
    </citation>
    <scope>NUCLEOTIDE SEQUENCE</scope>
    <source>
        <strain evidence="1">KCTC 32182</strain>
    </source>
</reference>
<organism evidence="1 2">
    <name type="scientific">Paludibacterium paludis</name>
    <dbReference type="NCBI Taxonomy" id="1225769"/>
    <lineage>
        <taxon>Bacteria</taxon>
        <taxon>Pseudomonadati</taxon>
        <taxon>Pseudomonadota</taxon>
        <taxon>Betaproteobacteria</taxon>
        <taxon>Neisseriales</taxon>
        <taxon>Chromobacteriaceae</taxon>
        <taxon>Paludibacterium</taxon>
    </lineage>
</organism>
<reference evidence="1" key="1">
    <citation type="journal article" date="2014" name="Int. J. Syst. Evol. Microbiol.">
        <title>Complete genome sequence of Corynebacterium casei LMG S-19264T (=DSM 44701T), isolated from a smear-ripened cheese.</title>
        <authorList>
            <consortium name="US DOE Joint Genome Institute (JGI-PGF)"/>
            <person name="Walter F."/>
            <person name="Albersmeier A."/>
            <person name="Kalinowski J."/>
            <person name="Ruckert C."/>
        </authorList>
    </citation>
    <scope>NUCLEOTIDE SEQUENCE</scope>
    <source>
        <strain evidence="1">KCTC 32182</strain>
    </source>
</reference>
<dbReference type="Proteomes" id="UP000645257">
    <property type="component" value="Unassembled WGS sequence"/>
</dbReference>
<proteinExistence type="predicted"/>
<dbReference type="EMBL" id="BMYX01000014">
    <property type="protein sequence ID" value="GGY20390.1"/>
    <property type="molecule type" value="Genomic_DNA"/>
</dbReference>
<evidence type="ECO:0008006" key="3">
    <source>
        <dbReference type="Google" id="ProtNLM"/>
    </source>
</evidence>
<dbReference type="AlphaFoldDB" id="A0A918P4S1"/>
<keyword evidence="2" id="KW-1185">Reference proteome</keyword>
<accession>A0A918P4S1</accession>
<evidence type="ECO:0000313" key="1">
    <source>
        <dbReference type="EMBL" id="GGY20390.1"/>
    </source>
</evidence>
<dbReference type="InterPro" id="IPR047650">
    <property type="entry name" value="Transpos_IS110"/>
</dbReference>
<comment type="caution">
    <text evidence="1">The sequence shown here is derived from an EMBL/GenBank/DDBJ whole genome shotgun (WGS) entry which is preliminary data.</text>
</comment>
<dbReference type="PANTHER" id="PTHR33055">
    <property type="entry name" value="TRANSPOSASE FOR INSERTION SEQUENCE ELEMENT IS1111A"/>
    <property type="match status" value="1"/>
</dbReference>
<name>A0A918P4S1_9NEIS</name>
<sequence>MKITTIGLDLAKNVFQIHGVNGHGKVVLQKQLSRDRMAVFFAKLPPCLIGLEACGGAHYWARKLEGFGHTVKLMAPQFVKPYVKTNKNDAADGRRAR</sequence>
<dbReference type="PANTHER" id="PTHR33055:SF3">
    <property type="entry name" value="PUTATIVE TRANSPOSASE FOR IS117-RELATED"/>
    <property type="match status" value="1"/>
</dbReference>
<gene>
    <name evidence="1" type="ORF">GCM10011289_24990</name>
</gene>
<protein>
    <recommendedName>
        <fullName evidence="3">Transposase</fullName>
    </recommendedName>
</protein>